<evidence type="ECO:0000256" key="7">
    <source>
        <dbReference type="ARBA" id="ARBA00022989"/>
    </source>
</evidence>
<dbReference type="PANTHER" id="PTHR48086">
    <property type="entry name" value="SODIUM/PROLINE SYMPORTER-RELATED"/>
    <property type="match status" value="1"/>
</dbReference>
<keyword evidence="6" id="KW-0769">Symport</keyword>
<evidence type="ECO:0000256" key="11">
    <source>
        <dbReference type="ARBA" id="ARBA00023201"/>
    </source>
</evidence>
<keyword evidence="15" id="KW-1185">Reference proteome</keyword>
<feature type="transmembrane region" description="Helical" evidence="13">
    <location>
        <begin position="269"/>
        <end position="294"/>
    </location>
</feature>
<feature type="transmembrane region" description="Helical" evidence="13">
    <location>
        <begin position="442"/>
        <end position="462"/>
    </location>
</feature>
<keyword evidence="5 13" id="KW-0812">Transmembrane</keyword>
<gene>
    <name evidence="14" type="ORF">AKJ50_00770</name>
</gene>
<feature type="transmembrane region" description="Helical" evidence="13">
    <location>
        <begin position="191"/>
        <end position="209"/>
    </location>
</feature>
<feature type="transmembrane region" description="Helical" evidence="13">
    <location>
        <begin position="6"/>
        <end position="24"/>
    </location>
</feature>
<dbReference type="PROSITE" id="PS50283">
    <property type="entry name" value="NA_SOLUT_SYMP_3"/>
    <property type="match status" value="1"/>
</dbReference>
<dbReference type="PATRIC" id="fig|1698279.3.peg.576"/>
<keyword evidence="10 13" id="KW-0472">Membrane</keyword>
<dbReference type="EMBL" id="LHYD01000009">
    <property type="protein sequence ID" value="KXB05495.1"/>
    <property type="molecule type" value="Genomic_DNA"/>
</dbReference>
<keyword evidence="4" id="KW-1003">Cell membrane</keyword>
<keyword evidence="8" id="KW-0915">Sodium</keyword>
<keyword evidence="9" id="KW-0406">Ion transport</keyword>
<organism evidence="14 15">
    <name type="scientific">candidate division MSBL1 archaeon SCGC-AAA382A13</name>
    <dbReference type="NCBI Taxonomy" id="1698279"/>
    <lineage>
        <taxon>Archaea</taxon>
        <taxon>Methanobacteriati</taxon>
        <taxon>Methanobacteriota</taxon>
        <taxon>candidate division MSBL1</taxon>
    </lineage>
</organism>
<evidence type="ECO:0008006" key="16">
    <source>
        <dbReference type="Google" id="ProtNLM"/>
    </source>
</evidence>
<evidence type="ECO:0000256" key="6">
    <source>
        <dbReference type="ARBA" id="ARBA00022847"/>
    </source>
</evidence>
<dbReference type="InterPro" id="IPR050277">
    <property type="entry name" value="Sodium:Solute_Symporter"/>
</dbReference>
<feature type="transmembrane region" description="Helical" evidence="13">
    <location>
        <begin position="45"/>
        <end position="68"/>
    </location>
</feature>
<feature type="transmembrane region" description="Helical" evidence="13">
    <location>
        <begin position="80"/>
        <end position="100"/>
    </location>
</feature>
<comment type="similarity">
    <text evidence="2 12">Belongs to the sodium:solute symporter (SSF) (TC 2.A.21) family.</text>
</comment>
<dbReference type="Pfam" id="PF00474">
    <property type="entry name" value="SSF"/>
    <property type="match status" value="1"/>
</dbReference>
<dbReference type="GO" id="GO:0006814">
    <property type="term" value="P:sodium ion transport"/>
    <property type="evidence" value="ECO:0007669"/>
    <property type="project" value="UniProtKB-KW"/>
</dbReference>
<evidence type="ECO:0000313" key="14">
    <source>
        <dbReference type="EMBL" id="KXB05495.1"/>
    </source>
</evidence>
<evidence type="ECO:0000256" key="4">
    <source>
        <dbReference type="ARBA" id="ARBA00022475"/>
    </source>
</evidence>
<feature type="transmembrane region" description="Helical" evidence="13">
    <location>
        <begin position="417"/>
        <end position="436"/>
    </location>
</feature>
<comment type="caution">
    <text evidence="14">The sequence shown here is derived from an EMBL/GenBank/DDBJ whole genome shotgun (WGS) entry which is preliminary data.</text>
</comment>
<dbReference type="InterPro" id="IPR038377">
    <property type="entry name" value="Na/Glc_symporter_sf"/>
</dbReference>
<dbReference type="Gene3D" id="1.20.1730.10">
    <property type="entry name" value="Sodium/glucose cotransporter"/>
    <property type="match status" value="1"/>
</dbReference>
<accession>A0A133VGF2</accession>
<feature type="transmembrane region" description="Helical" evidence="13">
    <location>
        <begin position="121"/>
        <end position="139"/>
    </location>
</feature>
<evidence type="ECO:0000256" key="9">
    <source>
        <dbReference type="ARBA" id="ARBA00023065"/>
    </source>
</evidence>
<dbReference type="CDD" id="cd10322">
    <property type="entry name" value="SLC5sbd"/>
    <property type="match status" value="1"/>
</dbReference>
<evidence type="ECO:0000256" key="10">
    <source>
        <dbReference type="ARBA" id="ARBA00023136"/>
    </source>
</evidence>
<evidence type="ECO:0000256" key="5">
    <source>
        <dbReference type="ARBA" id="ARBA00022692"/>
    </source>
</evidence>
<evidence type="ECO:0000256" key="1">
    <source>
        <dbReference type="ARBA" id="ARBA00004651"/>
    </source>
</evidence>
<proteinExistence type="inferred from homology"/>
<name>A0A133VGF2_9EURY</name>
<evidence type="ECO:0000256" key="3">
    <source>
        <dbReference type="ARBA" id="ARBA00022448"/>
    </source>
</evidence>
<dbReference type="GO" id="GO:0005886">
    <property type="term" value="C:plasma membrane"/>
    <property type="evidence" value="ECO:0007669"/>
    <property type="project" value="UniProtKB-SubCell"/>
</dbReference>
<dbReference type="PANTHER" id="PTHR48086:SF3">
    <property type="entry name" value="SODIUM_PROLINE SYMPORTER"/>
    <property type="match status" value="1"/>
</dbReference>
<dbReference type="Proteomes" id="UP000070311">
    <property type="component" value="Unassembled WGS sequence"/>
</dbReference>
<sequence>MKPIYVYIAIAIWAVVGLFIAQLARKRMGKGIPEFYIGGRKIGGFISGMTYAATTYSAFMMVGLVGLTYTSGVAALGFELTYLIFTMFFLFLFAPRFWAAGKKYNYTTPPDLLADRYESDYVGMIASILALVMLIPYASVQLMGAGYLFNGLTGGQIPYMWGVFAMAIFSGITAFWAGFRSVSWTDAFQAITMLVTSLILLFFVFYHFFGSPIEFISTISTQNPELLKINWSFKRFLGLSLPWAFFALSNPQVSQRMFVSENIASLKRMIIYFSIFGFIYTIITTLLGFSAANILPGLEVADQAMPALLKKVPISLGLIVFVGIFAAATSTLGSIILTLSSLGTENIVKPLKPEISENTRIFIGRIIILGLLIICVGFSALKFNLIAILSSMASGGLLISVPAFFGAFFWREGTDIGAIWSIIIGGTITGALYISGWNPFGWWPPIWGLLISTSIFIGLSLITETPEKADEFINHLEKEIDKHNF</sequence>
<feature type="transmembrane region" description="Helical" evidence="13">
    <location>
        <begin position="314"/>
        <end position="340"/>
    </location>
</feature>
<evidence type="ECO:0000313" key="15">
    <source>
        <dbReference type="Proteomes" id="UP000070311"/>
    </source>
</evidence>
<evidence type="ECO:0000256" key="8">
    <source>
        <dbReference type="ARBA" id="ARBA00023053"/>
    </source>
</evidence>
<feature type="transmembrane region" description="Helical" evidence="13">
    <location>
        <begin position="159"/>
        <end position="179"/>
    </location>
</feature>
<dbReference type="AlphaFoldDB" id="A0A133VGF2"/>
<keyword evidence="11" id="KW-0739">Sodium transport</keyword>
<keyword evidence="7 13" id="KW-1133">Transmembrane helix</keyword>
<protein>
    <recommendedName>
        <fullName evidence="16">Sodium:solute symporter</fullName>
    </recommendedName>
</protein>
<dbReference type="InterPro" id="IPR001734">
    <property type="entry name" value="Na/solute_symporter"/>
</dbReference>
<reference evidence="14 15" key="1">
    <citation type="journal article" date="2016" name="Sci. Rep.">
        <title>Metabolic traits of an uncultured archaeal lineage -MSBL1- from brine pools of the Red Sea.</title>
        <authorList>
            <person name="Mwirichia R."/>
            <person name="Alam I."/>
            <person name="Rashid M."/>
            <person name="Vinu M."/>
            <person name="Ba-Alawi W."/>
            <person name="Anthony Kamau A."/>
            <person name="Kamanda Ngugi D."/>
            <person name="Goker M."/>
            <person name="Klenk H.P."/>
            <person name="Bajic V."/>
            <person name="Stingl U."/>
        </authorList>
    </citation>
    <scope>NUCLEOTIDE SEQUENCE [LARGE SCALE GENOMIC DNA]</scope>
    <source>
        <strain evidence="14">SCGC-AAA382A13</strain>
    </source>
</reference>
<dbReference type="GO" id="GO:0015293">
    <property type="term" value="F:symporter activity"/>
    <property type="evidence" value="ECO:0007669"/>
    <property type="project" value="UniProtKB-KW"/>
</dbReference>
<comment type="subcellular location">
    <subcellularLocation>
        <location evidence="1">Cell membrane</location>
        <topology evidence="1">Multi-pass membrane protein</topology>
    </subcellularLocation>
</comment>
<evidence type="ECO:0000256" key="13">
    <source>
        <dbReference type="SAM" id="Phobius"/>
    </source>
</evidence>
<keyword evidence="3" id="KW-0813">Transport</keyword>
<evidence type="ECO:0000256" key="12">
    <source>
        <dbReference type="RuleBase" id="RU362091"/>
    </source>
</evidence>
<evidence type="ECO:0000256" key="2">
    <source>
        <dbReference type="ARBA" id="ARBA00006434"/>
    </source>
</evidence>
<feature type="transmembrane region" description="Helical" evidence="13">
    <location>
        <begin position="386"/>
        <end position="410"/>
    </location>
</feature>
<feature type="transmembrane region" description="Helical" evidence="13">
    <location>
        <begin position="361"/>
        <end position="380"/>
    </location>
</feature>
<feature type="transmembrane region" description="Helical" evidence="13">
    <location>
        <begin position="229"/>
        <end position="248"/>
    </location>
</feature>